<evidence type="ECO:0000313" key="2">
    <source>
        <dbReference type="Proteomes" id="UP001205486"/>
    </source>
</evidence>
<proteinExistence type="predicted"/>
<comment type="caution">
    <text evidence="1">The sequence shown here is derived from an EMBL/GenBank/DDBJ whole genome shotgun (WGS) entry which is preliminary data.</text>
</comment>
<dbReference type="Proteomes" id="UP001205486">
    <property type="component" value="Unassembled WGS sequence"/>
</dbReference>
<reference evidence="1" key="1">
    <citation type="submission" date="2022-03" db="EMBL/GenBank/DDBJ databases">
        <title>Interactions between chemoautotrophic and heterotrophic bacteria.</title>
        <authorList>
            <person name="Santoro A."/>
        </authorList>
    </citation>
    <scope>NUCLEOTIDE SEQUENCE</scope>
    <source>
        <strain evidence="1">Nb-106</strain>
    </source>
</reference>
<sequence length="75" mass="7787">MIPKLPAGSRTQARDGDDPAMHAAMPRTVGDAASGGSPAGGRVYLTSANHASFAEEQRNVMNNDLRAASSMAIYP</sequence>
<protein>
    <submittedName>
        <fullName evidence="1">Uncharacterized protein</fullName>
    </submittedName>
</protein>
<keyword evidence="2" id="KW-1185">Reference proteome</keyword>
<dbReference type="EMBL" id="JALJZS010000001">
    <property type="protein sequence ID" value="MCP1998878.1"/>
    <property type="molecule type" value="Genomic_DNA"/>
</dbReference>
<accession>A0ACC6AGJ8</accession>
<organism evidence="1 2">
    <name type="scientific">Nitrobacter winogradskyi</name>
    <name type="common">Nitrobacter agilis</name>
    <dbReference type="NCBI Taxonomy" id="913"/>
    <lineage>
        <taxon>Bacteria</taxon>
        <taxon>Pseudomonadati</taxon>
        <taxon>Pseudomonadota</taxon>
        <taxon>Alphaproteobacteria</taxon>
        <taxon>Hyphomicrobiales</taxon>
        <taxon>Nitrobacteraceae</taxon>
        <taxon>Nitrobacter</taxon>
    </lineage>
</organism>
<name>A0ACC6AGJ8_NITWI</name>
<evidence type="ECO:0000313" key="1">
    <source>
        <dbReference type="EMBL" id="MCP1998878.1"/>
    </source>
</evidence>
<gene>
    <name evidence="1" type="ORF">J2S34_001300</name>
</gene>